<feature type="region of interest" description="Disordered" evidence="1">
    <location>
        <begin position="65"/>
        <end position="97"/>
    </location>
</feature>
<dbReference type="AlphaFoldDB" id="A0AAV7UBY9"/>
<organism evidence="2 3">
    <name type="scientific">Pleurodeles waltl</name>
    <name type="common">Iberian ribbed newt</name>
    <dbReference type="NCBI Taxonomy" id="8319"/>
    <lineage>
        <taxon>Eukaryota</taxon>
        <taxon>Metazoa</taxon>
        <taxon>Chordata</taxon>
        <taxon>Craniata</taxon>
        <taxon>Vertebrata</taxon>
        <taxon>Euteleostomi</taxon>
        <taxon>Amphibia</taxon>
        <taxon>Batrachia</taxon>
        <taxon>Caudata</taxon>
        <taxon>Salamandroidea</taxon>
        <taxon>Salamandridae</taxon>
        <taxon>Pleurodelinae</taxon>
        <taxon>Pleurodeles</taxon>
    </lineage>
</organism>
<evidence type="ECO:0000256" key="1">
    <source>
        <dbReference type="SAM" id="MobiDB-lite"/>
    </source>
</evidence>
<sequence>MGRDRVAIPALTPAGRSLECRRPARVPECLGRSKVKAGRSGRLSAPHSTGVETHRIVYLQHGMEADAPGPALSPTAGPHRNAAHGGKLGPDVTTTAR</sequence>
<name>A0AAV7UBY9_PLEWA</name>
<reference evidence="2" key="1">
    <citation type="journal article" date="2022" name="bioRxiv">
        <title>Sequencing and chromosome-scale assembly of the giantPleurodeles waltlgenome.</title>
        <authorList>
            <person name="Brown T."/>
            <person name="Elewa A."/>
            <person name="Iarovenko S."/>
            <person name="Subramanian E."/>
            <person name="Araus A.J."/>
            <person name="Petzold A."/>
            <person name="Susuki M."/>
            <person name="Suzuki K.-i.T."/>
            <person name="Hayashi T."/>
            <person name="Toyoda A."/>
            <person name="Oliveira C."/>
            <person name="Osipova E."/>
            <person name="Leigh N.D."/>
            <person name="Simon A."/>
            <person name="Yun M.H."/>
        </authorList>
    </citation>
    <scope>NUCLEOTIDE SEQUENCE</scope>
    <source>
        <strain evidence="2">20211129_DDA</strain>
        <tissue evidence="2">Liver</tissue>
    </source>
</reference>
<dbReference type="Proteomes" id="UP001066276">
    <property type="component" value="Chromosome 3_1"/>
</dbReference>
<protein>
    <submittedName>
        <fullName evidence="2">Uncharacterized protein</fullName>
    </submittedName>
</protein>
<gene>
    <name evidence="2" type="ORF">NDU88_002755</name>
</gene>
<dbReference type="EMBL" id="JANPWB010000005">
    <property type="protein sequence ID" value="KAJ1185970.1"/>
    <property type="molecule type" value="Genomic_DNA"/>
</dbReference>
<evidence type="ECO:0000313" key="3">
    <source>
        <dbReference type="Proteomes" id="UP001066276"/>
    </source>
</evidence>
<comment type="caution">
    <text evidence="2">The sequence shown here is derived from an EMBL/GenBank/DDBJ whole genome shotgun (WGS) entry which is preliminary data.</text>
</comment>
<accession>A0AAV7UBY9</accession>
<evidence type="ECO:0000313" key="2">
    <source>
        <dbReference type="EMBL" id="KAJ1185970.1"/>
    </source>
</evidence>
<keyword evidence="3" id="KW-1185">Reference proteome</keyword>
<proteinExistence type="predicted"/>